<organism evidence="1 2">
    <name type="scientific">Neobacillus notoginsengisoli</name>
    <dbReference type="NCBI Taxonomy" id="1578198"/>
    <lineage>
        <taxon>Bacteria</taxon>
        <taxon>Bacillati</taxon>
        <taxon>Bacillota</taxon>
        <taxon>Bacilli</taxon>
        <taxon>Bacillales</taxon>
        <taxon>Bacillaceae</taxon>
        <taxon>Neobacillus</taxon>
    </lineage>
</organism>
<dbReference type="EMBL" id="QWEG01000012">
    <property type="protein sequence ID" value="RHW36091.1"/>
    <property type="molecule type" value="Genomic_DNA"/>
</dbReference>
<comment type="caution">
    <text evidence="1">The sequence shown here is derived from an EMBL/GenBank/DDBJ whole genome shotgun (WGS) entry which is preliminary data.</text>
</comment>
<dbReference type="OrthoDB" id="2666691at2"/>
<gene>
    <name evidence="1" type="ORF">D1B31_17925</name>
</gene>
<keyword evidence="2" id="KW-1185">Reference proteome</keyword>
<dbReference type="AlphaFoldDB" id="A0A417YQS0"/>
<accession>A0A417YQS0</accession>
<dbReference type="Proteomes" id="UP000284416">
    <property type="component" value="Unassembled WGS sequence"/>
</dbReference>
<proteinExistence type="predicted"/>
<reference evidence="1 2" key="1">
    <citation type="journal article" date="2017" name="Int. J. Syst. Evol. Microbiol.">
        <title>Bacillus notoginsengisoli sp. nov., a novel bacterium isolated from the rhizosphere of Panax notoginseng.</title>
        <authorList>
            <person name="Zhang M.Y."/>
            <person name="Cheng J."/>
            <person name="Cai Y."/>
            <person name="Zhang T.Y."/>
            <person name="Wu Y.Y."/>
            <person name="Manikprabhu D."/>
            <person name="Li W.J."/>
            <person name="Zhang Y.X."/>
        </authorList>
    </citation>
    <scope>NUCLEOTIDE SEQUENCE [LARGE SCALE GENOMIC DNA]</scope>
    <source>
        <strain evidence="1 2">JCM 30743</strain>
    </source>
</reference>
<name>A0A417YQS0_9BACI</name>
<sequence>MSELLTQNEHDKDLNHLEYDEETLLFLRAKLDEFTIEVFRKVIKENKVHKGLVKTRLENFHGMRKRYDAAFLMLEAQGFIYKVEDGTATPYFATVRGKQLAHLLHEEKLRKEHIND</sequence>
<evidence type="ECO:0000313" key="2">
    <source>
        <dbReference type="Proteomes" id="UP000284416"/>
    </source>
</evidence>
<protein>
    <submittedName>
        <fullName evidence="1">Uncharacterized protein</fullName>
    </submittedName>
</protein>
<evidence type="ECO:0000313" key="1">
    <source>
        <dbReference type="EMBL" id="RHW36091.1"/>
    </source>
</evidence>